<comment type="caution">
    <text evidence="1">The sequence shown here is derived from an EMBL/GenBank/DDBJ whole genome shotgun (WGS) entry which is preliminary data.</text>
</comment>
<dbReference type="Proteomes" id="UP000578091">
    <property type="component" value="Unassembled WGS sequence"/>
</dbReference>
<proteinExistence type="predicted"/>
<dbReference type="RefSeq" id="WP_180676722.1">
    <property type="nucleotide sequence ID" value="NZ_JACCKA010000008.1"/>
</dbReference>
<dbReference type="EMBL" id="JACCKA010000008">
    <property type="protein sequence ID" value="NZA24912.1"/>
    <property type="molecule type" value="Genomic_DNA"/>
</dbReference>
<dbReference type="AlphaFoldDB" id="A0A853J815"/>
<evidence type="ECO:0000313" key="1">
    <source>
        <dbReference type="EMBL" id="NZA24912.1"/>
    </source>
</evidence>
<accession>A0A853J815</accession>
<name>A0A853J815_9GAMM</name>
<protein>
    <submittedName>
        <fullName evidence="1">Uncharacterized protein</fullName>
    </submittedName>
</protein>
<sequence length="142" mass="15811">MSVVPDEDLSGDAVLGSGSPAPGVPLFAEPYSSLPPPDALFMFGSSLVERYLVSNGWVREEPLNSNFPDGAAHEYERIWQKNCPIFTDTAWAVCGGWNFPWPDGDFIERSGTDLAVWTLREAEPWVEVFEENGVFTVRQRIT</sequence>
<reference evidence="1 2" key="1">
    <citation type="submission" date="2020-07" db="EMBL/GenBank/DDBJ databases">
        <title>Luteimonas sp. SJ-92.</title>
        <authorList>
            <person name="Huang X.-X."/>
            <person name="Xu L."/>
            <person name="Sun J.-Q."/>
        </authorList>
    </citation>
    <scope>NUCLEOTIDE SEQUENCE [LARGE SCALE GENOMIC DNA]</scope>
    <source>
        <strain evidence="1 2">SJ-92</strain>
    </source>
</reference>
<keyword evidence="2" id="KW-1185">Reference proteome</keyword>
<organism evidence="1 2">
    <name type="scientific">Luteimonas salinisoli</name>
    <dbReference type="NCBI Taxonomy" id="2752307"/>
    <lineage>
        <taxon>Bacteria</taxon>
        <taxon>Pseudomonadati</taxon>
        <taxon>Pseudomonadota</taxon>
        <taxon>Gammaproteobacteria</taxon>
        <taxon>Lysobacterales</taxon>
        <taxon>Lysobacteraceae</taxon>
        <taxon>Luteimonas</taxon>
    </lineage>
</organism>
<gene>
    <name evidence="1" type="ORF">H0E84_00795</name>
</gene>
<evidence type="ECO:0000313" key="2">
    <source>
        <dbReference type="Proteomes" id="UP000578091"/>
    </source>
</evidence>